<dbReference type="PATRIC" id="fig|883096.3.peg.1344"/>
<evidence type="ECO:0000313" key="2">
    <source>
        <dbReference type="Proteomes" id="UP000006085"/>
    </source>
</evidence>
<dbReference type="Proteomes" id="UP000006085">
    <property type="component" value="Unassembled WGS sequence"/>
</dbReference>
<evidence type="ECO:0000313" key="1">
    <source>
        <dbReference type="EMBL" id="EKB56578.1"/>
    </source>
</evidence>
<dbReference type="HOGENOM" id="CLU_483019_0_0_10"/>
<gene>
    <name evidence="1" type="ORF">HMPREF9699_01307</name>
</gene>
<comment type="caution">
    <text evidence="1">The sequence shown here is derived from an EMBL/GenBank/DDBJ whole genome shotgun (WGS) entry which is preliminary data.</text>
</comment>
<sequence>MHDKFRAHFIFDKNLSMSNFRLNARKPQRNNAGLGTPKGEIFLLYREDIVSMPDIDKRGVLTSGDIMIKAGRRFHILYTTPTSQVHYRETEGDVDSRGWKKKITGHYPGDELEINEFVKNNLNQGFIAIIKSCDSEFMRIYGSVNNPLYFTGSFTDDNDKKGYELTFEQNFADENPVLFYQGKIIVDEDITSSGVEYNDLYVRLDGSNISEQHKIFLKDILEIGNLPENIATIDSENQINNGNVYTKEQIEEKLRTKVAFPTRYATPAGSLLGLAGQQFLVGYEEELNTVPGQNEPHYNVVRYSLEDIGKNLANSNLKIPQGQIRELDVTGAKLRIKGLEDKSADASFNKMKVQNELGEEAVSSGKPVIESLMQGLPSNKLSNNSYDPAYAEYLVFNPATGKIAKSDKPQIITNFTVPNSITINHNTNVANVNWLPNPSYPQDLTDTLDFVKSIDSIGFTPVLANEFVVRKLPNSKFPSSASSFVIPDFEFRNGEMLYNGNAVQVPAGFRDLDYQANNEENNALINIFINKELPVDKDWVLRFRLFGSDLLGGVNSFFGFRESVNLEPNHDLINDVVFTRFGSGGFRSSFDYRNNSRLIAKDFLDFKNNDFYMIKKGNIVTLFTRSYHDGILQMGAMGYINTMKYMVFGLNLNAIIFSKFYMKDVSYWIKN</sequence>
<reference evidence="1 2" key="1">
    <citation type="submission" date="2012-07" db="EMBL/GenBank/DDBJ databases">
        <title>The Genome Sequence of Bergeyella zoohelcum ATCC 43767.</title>
        <authorList>
            <consortium name="The Broad Institute Genome Sequencing Platform"/>
            <person name="Earl A."/>
            <person name="Ward D."/>
            <person name="Feldgarden M."/>
            <person name="Gevers D."/>
            <person name="Huys G."/>
            <person name="Walker B."/>
            <person name="Young S.K."/>
            <person name="Zeng Q."/>
            <person name="Gargeya S."/>
            <person name="Fitzgerald M."/>
            <person name="Haas B."/>
            <person name="Abouelleil A."/>
            <person name="Alvarado L."/>
            <person name="Arachchi H.M."/>
            <person name="Berlin A.M."/>
            <person name="Chapman S.B."/>
            <person name="Goldberg J."/>
            <person name="Griggs A."/>
            <person name="Gujja S."/>
            <person name="Hansen M."/>
            <person name="Howarth C."/>
            <person name="Imamovic A."/>
            <person name="Larimer J."/>
            <person name="McCowen C."/>
            <person name="Montmayeur A."/>
            <person name="Murphy C."/>
            <person name="Neiman D."/>
            <person name="Pearson M."/>
            <person name="Priest M."/>
            <person name="Roberts A."/>
            <person name="Saif S."/>
            <person name="Shea T."/>
            <person name="Sisk P."/>
            <person name="Sykes S."/>
            <person name="Wortman J."/>
            <person name="Nusbaum C."/>
            <person name="Birren B."/>
        </authorList>
    </citation>
    <scope>NUCLEOTIDE SEQUENCE [LARGE SCALE GENOMIC DNA]</scope>
    <source>
        <strain evidence="1 2">ATCC 43767</strain>
    </source>
</reference>
<dbReference type="STRING" id="883096.HMPREF9699_01307"/>
<dbReference type="AlphaFoldDB" id="K1M2H9"/>
<keyword evidence="2" id="KW-1185">Reference proteome</keyword>
<dbReference type="EMBL" id="AGYA01000025">
    <property type="protein sequence ID" value="EKB56578.1"/>
    <property type="molecule type" value="Genomic_DNA"/>
</dbReference>
<accession>K1M2H9</accession>
<name>K1M2H9_9FLAO</name>
<protein>
    <submittedName>
        <fullName evidence="1">Uncharacterized protein</fullName>
    </submittedName>
</protein>
<proteinExistence type="predicted"/>
<dbReference type="eggNOG" id="ENOG50336MA">
    <property type="taxonomic scope" value="Bacteria"/>
</dbReference>
<organism evidence="1 2">
    <name type="scientific">Bergeyella zoohelcum ATCC 43767</name>
    <dbReference type="NCBI Taxonomy" id="883096"/>
    <lineage>
        <taxon>Bacteria</taxon>
        <taxon>Pseudomonadati</taxon>
        <taxon>Bacteroidota</taxon>
        <taxon>Flavobacteriia</taxon>
        <taxon>Flavobacteriales</taxon>
        <taxon>Weeksellaceae</taxon>
        <taxon>Bergeyella</taxon>
    </lineage>
</organism>